<dbReference type="RefSeq" id="WP_198824239.1">
    <property type="nucleotide sequence ID" value="NZ_JAEILT010000009.1"/>
</dbReference>
<feature type="transmembrane region" description="Helical" evidence="1">
    <location>
        <begin position="29"/>
        <end position="46"/>
    </location>
</feature>
<evidence type="ECO:0008006" key="4">
    <source>
        <dbReference type="Google" id="ProtNLM"/>
    </source>
</evidence>
<comment type="caution">
    <text evidence="2">The sequence shown here is derived from an EMBL/GenBank/DDBJ whole genome shotgun (WGS) entry which is preliminary data.</text>
</comment>
<sequence>MAKLGTKTYQNRVTTGFTRLKINLICRDLTLFCVSMLLLANIYRVIECKIDARTG</sequence>
<accession>A0ABS0WCU7</accession>
<organism evidence="2 3">
    <name type="scientific">Paraglaciecola chathamensis</name>
    <dbReference type="NCBI Taxonomy" id="368405"/>
    <lineage>
        <taxon>Bacteria</taxon>
        <taxon>Pseudomonadati</taxon>
        <taxon>Pseudomonadota</taxon>
        <taxon>Gammaproteobacteria</taxon>
        <taxon>Alteromonadales</taxon>
        <taxon>Alteromonadaceae</taxon>
        <taxon>Paraglaciecola</taxon>
    </lineage>
</organism>
<name>A0ABS0WCU7_9ALTE</name>
<gene>
    <name evidence="2" type="ORF">JEU11_07555</name>
</gene>
<protein>
    <recommendedName>
        <fullName evidence="4">Transposase</fullName>
    </recommendedName>
</protein>
<dbReference type="Proteomes" id="UP000649232">
    <property type="component" value="Unassembled WGS sequence"/>
</dbReference>
<dbReference type="EMBL" id="JAEILT010000009">
    <property type="protein sequence ID" value="MBJ2136302.1"/>
    <property type="molecule type" value="Genomic_DNA"/>
</dbReference>
<keyword evidence="1" id="KW-1133">Transmembrane helix</keyword>
<evidence type="ECO:0000256" key="1">
    <source>
        <dbReference type="SAM" id="Phobius"/>
    </source>
</evidence>
<keyword evidence="1" id="KW-0812">Transmembrane</keyword>
<evidence type="ECO:0000313" key="3">
    <source>
        <dbReference type="Proteomes" id="UP000649232"/>
    </source>
</evidence>
<reference evidence="2 3" key="1">
    <citation type="submission" date="2020-12" db="EMBL/GenBank/DDBJ databases">
        <title>Draft genome sequences of nine environmental bacterial isolates colonizing plastic.</title>
        <authorList>
            <person name="Borre I."/>
            <person name="Sonnenschein E.C."/>
        </authorList>
    </citation>
    <scope>NUCLEOTIDE SEQUENCE [LARGE SCALE GENOMIC DNA]</scope>
    <source>
        <strain evidence="2 3">IB30</strain>
    </source>
</reference>
<evidence type="ECO:0000313" key="2">
    <source>
        <dbReference type="EMBL" id="MBJ2136302.1"/>
    </source>
</evidence>
<proteinExistence type="predicted"/>
<keyword evidence="1" id="KW-0472">Membrane</keyword>